<feature type="compositionally biased region" description="Low complexity" evidence="1">
    <location>
        <begin position="60"/>
        <end position="79"/>
    </location>
</feature>
<proteinExistence type="predicted"/>
<feature type="compositionally biased region" description="Low complexity" evidence="1">
    <location>
        <begin position="32"/>
        <end position="46"/>
    </location>
</feature>
<feature type="chain" id="PRO_5045304199" evidence="2">
    <location>
        <begin position="21"/>
        <end position="525"/>
    </location>
</feature>
<feature type="signal peptide" evidence="2">
    <location>
        <begin position="1"/>
        <end position="20"/>
    </location>
</feature>
<evidence type="ECO:0000313" key="4">
    <source>
        <dbReference type="Proteomes" id="UP000247515"/>
    </source>
</evidence>
<evidence type="ECO:0000256" key="2">
    <source>
        <dbReference type="SAM" id="SignalP"/>
    </source>
</evidence>
<dbReference type="PROSITE" id="PS51257">
    <property type="entry name" value="PROKAR_LIPOPROTEIN"/>
    <property type="match status" value="1"/>
</dbReference>
<gene>
    <name evidence="3" type="ORF">C7400_102423</name>
</gene>
<protein>
    <submittedName>
        <fullName evidence="3">Uncharacterized protein DUF3443</fullName>
    </submittedName>
</protein>
<reference evidence="3 4" key="1">
    <citation type="submission" date="2018-05" db="EMBL/GenBank/DDBJ databases">
        <title>Genomic Encyclopedia of Type Strains, Phase IV (KMG-V): Genome sequencing to study the core and pangenomes of soil and plant-associated prokaryotes.</title>
        <authorList>
            <person name="Whitman W."/>
        </authorList>
    </citation>
    <scope>NUCLEOTIDE SEQUENCE [LARGE SCALE GENOMIC DNA]</scope>
    <source>
        <strain evidence="3 4">SIr-6563</strain>
    </source>
</reference>
<dbReference type="Proteomes" id="UP000247515">
    <property type="component" value="Unassembled WGS sequence"/>
</dbReference>
<dbReference type="InterPro" id="IPR021847">
    <property type="entry name" value="DUF3443"/>
</dbReference>
<feature type="compositionally biased region" description="Gly residues" evidence="1">
    <location>
        <begin position="119"/>
        <end position="152"/>
    </location>
</feature>
<evidence type="ECO:0000313" key="3">
    <source>
        <dbReference type="EMBL" id="PXX19998.1"/>
    </source>
</evidence>
<name>A0ABX5MW84_9BURK</name>
<accession>A0ABX5MW84</accession>
<dbReference type="RefSeq" id="WP_065057670.1">
    <property type="nucleotide sequence ID" value="NZ_CAJMYN010000032.1"/>
</dbReference>
<keyword evidence="2" id="KW-0732">Signal</keyword>
<feature type="region of interest" description="Disordered" evidence="1">
    <location>
        <begin position="20"/>
        <end position="157"/>
    </location>
</feature>
<feature type="compositionally biased region" description="Gly residues" evidence="1">
    <location>
        <begin position="97"/>
        <end position="109"/>
    </location>
</feature>
<dbReference type="Pfam" id="PF11925">
    <property type="entry name" value="DUF3443"/>
    <property type="match status" value="1"/>
</dbReference>
<organism evidence="3 4">
    <name type="scientific">Paraburkholderia tropica</name>
    <dbReference type="NCBI Taxonomy" id="92647"/>
    <lineage>
        <taxon>Bacteria</taxon>
        <taxon>Pseudomonadati</taxon>
        <taxon>Pseudomonadota</taxon>
        <taxon>Betaproteobacteria</taxon>
        <taxon>Burkholderiales</taxon>
        <taxon>Burkholderiaceae</taxon>
        <taxon>Paraburkholderia</taxon>
    </lineage>
</organism>
<feature type="compositionally biased region" description="Gly residues" evidence="1">
    <location>
        <begin position="47"/>
        <end position="59"/>
    </location>
</feature>
<dbReference type="EMBL" id="QJJV01000002">
    <property type="protein sequence ID" value="PXX19998.1"/>
    <property type="molecule type" value="Genomic_DNA"/>
</dbReference>
<comment type="caution">
    <text evidence="3">The sequence shown here is derived from an EMBL/GenBank/DDBJ whole genome shotgun (WGS) entry which is preliminary data.</text>
</comment>
<evidence type="ECO:0000256" key="1">
    <source>
        <dbReference type="SAM" id="MobiDB-lite"/>
    </source>
</evidence>
<sequence length="525" mass="50016">MNKIILASALALSVALVACGGGGGGDEGDGAQGQAAVSNGSAPSSGGASGSGTNGGKSGSGSATSATNNPPNNSSSGNNGSAGGKAGSGSTTPSGNAGAGGSASGGQSSGGTDSSGSSGSSGSGTSGGDTSGSGAPGGGSSDSGAPDGGAPDGGATADIGNTVAVSVSSASSVRNVPLVSVTVCQPGSSGQKNCATIDNVLLDTGSFGLRLYASAIPPATLAALPIQRDAASGTNVAACGMFGSGYTWGSLRSADVKLSREIAASAPIQVIGDPAIVSSAPSSCVYNDSLNTTGALGGVNGILGVGVARNDCGAACASSAQAGYYYADAAPATPIAMPLANQVTNPVALFPIDNNGLIVDMPAIDATGALTSSGTVIFGVGTQSNNALPGAGTTILATDRWGNFSGSVAGGAAVPAFIDSGSNTLGFEDWALPQYQGFYAPVSAIQRALALSDTTGAAATASIGIGNARALLATRYTAFSTLGSFLGQTLDLGMPFFYGQRVWYGIEGTRAGANVTGPYVSFAAR</sequence>
<keyword evidence="4" id="KW-1185">Reference proteome</keyword>